<feature type="region of interest" description="Disordered" evidence="3">
    <location>
        <begin position="377"/>
        <end position="449"/>
    </location>
</feature>
<name>A0ABD1YX78_9MARC</name>
<feature type="compositionally biased region" description="Low complexity" evidence="3">
    <location>
        <begin position="284"/>
        <end position="293"/>
    </location>
</feature>
<dbReference type="EMBL" id="JBHFFA010000003">
    <property type="protein sequence ID" value="KAL2635390.1"/>
    <property type="molecule type" value="Genomic_DNA"/>
</dbReference>
<evidence type="ECO:0000313" key="5">
    <source>
        <dbReference type="EMBL" id="KAL2635390.1"/>
    </source>
</evidence>
<dbReference type="Proteomes" id="UP001605036">
    <property type="component" value="Unassembled WGS sequence"/>
</dbReference>
<dbReference type="PANTHER" id="PTHR34568:SF5">
    <property type="entry name" value="RNA-BINDING (RRM_RBD_RNP MOTIFS) FAMILY PROTEIN"/>
    <property type="match status" value="1"/>
</dbReference>
<protein>
    <recommendedName>
        <fullName evidence="4">RRM domain-containing protein</fullName>
    </recommendedName>
</protein>
<dbReference type="PANTHER" id="PTHR34568">
    <property type="entry name" value="RRM DOMAIN-CONTAINING PROTEIN"/>
    <property type="match status" value="1"/>
</dbReference>
<dbReference type="InterPro" id="IPR012677">
    <property type="entry name" value="Nucleotide-bd_a/b_plait_sf"/>
</dbReference>
<feature type="coiled-coil region" evidence="2">
    <location>
        <begin position="623"/>
        <end position="650"/>
    </location>
</feature>
<dbReference type="InterPro" id="IPR000504">
    <property type="entry name" value="RRM_dom"/>
</dbReference>
<proteinExistence type="predicted"/>
<dbReference type="InterPro" id="IPR058941">
    <property type="entry name" value="HTH_AT3G52170-like"/>
</dbReference>
<evidence type="ECO:0000256" key="3">
    <source>
        <dbReference type="SAM" id="MobiDB-lite"/>
    </source>
</evidence>
<dbReference type="InterPro" id="IPR035979">
    <property type="entry name" value="RBD_domain_sf"/>
</dbReference>
<dbReference type="PROSITE" id="PS50102">
    <property type="entry name" value="RRM"/>
    <property type="match status" value="1"/>
</dbReference>
<evidence type="ECO:0000259" key="4">
    <source>
        <dbReference type="PROSITE" id="PS50102"/>
    </source>
</evidence>
<feature type="domain" description="RRM" evidence="4">
    <location>
        <begin position="303"/>
        <end position="390"/>
    </location>
</feature>
<accession>A0ABD1YX78</accession>
<feature type="compositionally biased region" description="Polar residues" evidence="3">
    <location>
        <begin position="226"/>
        <end position="238"/>
    </location>
</feature>
<keyword evidence="2" id="KW-0175">Coiled coil</keyword>
<feature type="compositionally biased region" description="Low complexity" evidence="3">
    <location>
        <begin position="205"/>
        <end position="216"/>
    </location>
</feature>
<dbReference type="GO" id="GO:0003723">
    <property type="term" value="F:RNA binding"/>
    <property type="evidence" value="ECO:0007669"/>
    <property type="project" value="UniProtKB-UniRule"/>
</dbReference>
<organism evidence="5 6">
    <name type="scientific">Riccia fluitans</name>
    <dbReference type="NCBI Taxonomy" id="41844"/>
    <lineage>
        <taxon>Eukaryota</taxon>
        <taxon>Viridiplantae</taxon>
        <taxon>Streptophyta</taxon>
        <taxon>Embryophyta</taxon>
        <taxon>Marchantiophyta</taxon>
        <taxon>Marchantiopsida</taxon>
        <taxon>Marchantiidae</taxon>
        <taxon>Marchantiales</taxon>
        <taxon>Ricciaceae</taxon>
        <taxon>Riccia</taxon>
    </lineage>
</organism>
<dbReference type="Pfam" id="PF00076">
    <property type="entry name" value="RRM_1"/>
    <property type="match status" value="1"/>
</dbReference>
<keyword evidence="1" id="KW-0694">RNA-binding</keyword>
<keyword evidence="6" id="KW-1185">Reference proteome</keyword>
<evidence type="ECO:0000256" key="1">
    <source>
        <dbReference type="PROSITE-ProRule" id="PRU00176"/>
    </source>
</evidence>
<feature type="compositionally biased region" description="Polar residues" evidence="3">
    <location>
        <begin position="154"/>
        <end position="164"/>
    </location>
</feature>
<reference evidence="5 6" key="1">
    <citation type="submission" date="2024-09" db="EMBL/GenBank/DDBJ databases">
        <title>Chromosome-scale assembly of Riccia fluitans.</title>
        <authorList>
            <person name="Paukszto L."/>
            <person name="Sawicki J."/>
            <person name="Karawczyk K."/>
            <person name="Piernik-Szablinska J."/>
            <person name="Szczecinska M."/>
            <person name="Mazdziarz M."/>
        </authorList>
    </citation>
    <scope>NUCLEOTIDE SEQUENCE [LARGE SCALE GENOMIC DNA]</scope>
    <source>
        <strain evidence="5">Rf_01</strain>
        <tissue evidence="5">Aerial parts of the thallus</tissue>
    </source>
</reference>
<dbReference type="SMART" id="SM00360">
    <property type="entry name" value="RRM"/>
    <property type="match status" value="2"/>
</dbReference>
<feature type="compositionally biased region" description="Acidic residues" evidence="3">
    <location>
        <begin position="185"/>
        <end position="204"/>
    </location>
</feature>
<dbReference type="SUPFAM" id="SSF54928">
    <property type="entry name" value="RNA-binding domain, RBD"/>
    <property type="match status" value="2"/>
</dbReference>
<feature type="compositionally biased region" description="Polar residues" evidence="3">
    <location>
        <begin position="387"/>
        <end position="396"/>
    </location>
</feature>
<dbReference type="InterPro" id="IPR058942">
    <property type="entry name" value="AT3G52170-like"/>
</dbReference>
<dbReference type="Gene3D" id="3.30.70.330">
    <property type="match status" value="2"/>
</dbReference>
<comment type="caution">
    <text evidence="5">The sequence shown here is derived from an EMBL/GenBank/DDBJ whole genome shotgun (WGS) entry which is preliminary data.</text>
</comment>
<gene>
    <name evidence="5" type="ORF">R1flu_006869</name>
</gene>
<feature type="compositionally biased region" description="Low complexity" evidence="3">
    <location>
        <begin position="397"/>
        <end position="418"/>
    </location>
</feature>
<dbReference type="CDD" id="cd00590">
    <property type="entry name" value="RRM_SF"/>
    <property type="match status" value="2"/>
</dbReference>
<dbReference type="AlphaFoldDB" id="A0ABD1YX78"/>
<feature type="region of interest" description="Disordered" evidence="3">
    <location>
        <begin position="281"/>
        <end position="302"/>
    </location>
</feature>
<evidence type="ECO:0000313" key="6">
    <source>
        <dbReference type="Proteomes" id="UP001605036"/>
    </source>
</evidence>
<evidence type="ECO:0000256" key="2">
    <source>
        <dbReference type="SAM" id="Coils"/>
    </source>
</evidence>
<feature type="region of interest" description="Disordered" evidence="3">
    <location>
        <begin position="148"/>
        <end position="250"/>
    </location>
</feature>
<feature type="compositionally biased region" description="Polar residues" evidence="3">
    <location>
        <begin position="429"/>
        <end position="444"/>
    </location>
</feature>
<sequence>MLVHVVSFGLAGGIGVGSRDIMAASRAWAHSFAGLRRLHSLSSSSVSSSSRTWSQHPPIFDSVVHQRSRPTRFSRSVAHAAALDESSDSHKKKGERLSRAERYALAESFVLKHKAAHEGKWPSVTAVLKEIGGSRVIVKDILDELTSKSGGGESTFTVSDSETASEARGVPLNVAVATSGRMNIEEEVSTSDFSSDEGEVELTDDPSSSSTGSPSDAGLWRRLRNLGSSPQEDASQVPQPVGRPLPVTLDSYDTDLEDVEDGDEFEADDYEEPDAVVREPAVIPGPSQSRPAAPSSPSPPGSHGLFIRFLPLSATEGDLRAAFQDCGEIVRAQAMQPKGSGLRFTYGFVDFSTPEALSKALRKEKVFIKGSTVITEPCSGPRRTAADSRSTSGRNQVSDSSKKIFSSSSSKVVNGSRSPLLTRLRRADSTASGNEVFRTSSFPENNPRHVTVEGLPYPMPISAIEKMMSAHGEITRSELGREDGGTYSAHVEYKTEEARDSALNSSRVYLGGRWCRVTTGEPILTTVVRLSNLGVDASENVIFQRCQKLGRVEEIVVRREGVMDVYYHPGEKRNMRRILDRLGEVNIDYKRWHATLAPKCSLQELRDSAEIQDWVEVQKDRLLDNLTSAMKTMQIDLEDLRDLVEAERLDLTSNGASRISQRPAVSKWSRS</sequence>
<dbReference type="Pfam" id="PF25896">
    <property type="entry name" value="HTH_AT3G52170"/>
    <property type="match status" value="1"/>
</dbReference>